<evidence type="ECO:0000313" key="2">
    <source>
        <dbReference type="Proteomes" id="UP000258408"/>
    </source>
</evidence>
<dbReference type="RefSeq" id="YP_009839291.1">
    <property type="nucleotide sequence ID" value="NC_048720.1"/>
</dbReference>
<dbReference type="KEGG" id="vg:55599894"/>
<organism evidence="1 2">
    <name type="scientific">Streptomyces phage Blueeyedbeauty</name>
    <dbReference type="NCBI Taxonomy" id="2250336"/>
    <lineage>
        <taxon>Viruses</taxon>
        <taxon>Duplodnaviria</taxon>
        <taxon>Heunggongvirae</taxon>
        <taxon>Uroviricota</taxon>
        <taxon>Caudoviricetes</taxon>
        <taxon>Stanwilliamsviridae</taxon>
        <taxon>Loccivirinae</taxon>
        <taxon>Annadreamyvirus</taxon>
        <taxon>Annadreamyvirus blueeyedbeauty</taxon>
    </lineage>
</organism>
<reference evidence="1 2" key="1">
    <citation type="submission" date="2018-06" db="EMBL/GenBank/DDBJ databases">
        <authorList>
            <person name="Luttrell C.E."/>
            <person name="Myers K.N."/>
            <person name="Simpson A.N."/>
            <person name="Sulollari A."/>
            <person name="Suri N."/>
            <person name="Nayek S."/>
            <person name="Bhuiyan S."/>
            <person name="Smith B.R."/>
            <person name="Hughes L.E."/>
            <person name="Garlena R.A."/>
            <person name="Russell D.A."/>
            <person name="Pope W.H."/>
            <person name="Jacobs-Sera D."/>
            <person name="Hatfull G.F."/>
        </authorList>
    </citation>
    <scope>NUCLEOTIDE SEQUENCE [LARGE SCALE GENOMIC DNA]</scope>
</reference>
<protein>
    <submittedName>
        <fullName evidence="1">Uncharacterized protein</fullName>
    </submittedName>
</protein>
<dbReference type="GeneID" id="55599894"/>
<accession>A0A345L1T7</accession>
<proteinExistence type="predicted"/>
<evidence type="ECO:0000313" key="1">
    <source>
        <dbReference type="EMBL" id="AXH49239.1"/>
    </source>
</evidence>
<keyword evidence="2" id="KW-1185">Reference proteome</keyword>
<dbReference type="EMBL" id="MH536814">
    <property type="protein sequence ID" value="AXH49239.1"/>
    <property type="molecule type" value="Genomic_DNA"/>
</dbReference>
<gene>
    <name evidence="1" type="primary">104</name>
    <name evidence="1" type="ORF">SEA_BLUEEYEDBEAUTY_104</name>
</gene>
<dbReference type="Proteomes" id="UP000258408">
    <property type="component" value="Segment"/>
</dbReference>
<sequence>MYYGIAGGAQVYVDCKMNYQDVDVWDTIGSFKLTMDKEWTLTAKYDDMTVKVSVRSYGNDDRRVVISTLLAPLKQFEDSAIYVASVAAIETKLGFKVDRDIPAGIGEITDTIVWNDRVEYEMYISHSISSNWIKEPLLLVEHIEDTFKIRISMTIDGQKAAVEIGDELWLDNQENVLNYAKHMLIDSFYEKKWSPQLTYLKYYMFEDEMKGVSGESAHIAMKDMEWAHIGFTEELEIKGPHQFTVKNPAAEMHMYKHPSAEDHRVRELPALNERVKHPITQQTGTLKSVIISLNDGAKWTREQIADWLETLDIDISFKTKENDEQD</sequence>
<name>A0A345L1T7_9CAUD</name>